<dbReference type="Gene3D" id="3.90.1150.10">
    <property type="entry name" value="Aspartate Aminotransferase, domain 1"/>
    <property type="match status" value="1"/>
</dbReference>
<dbReference type="InterPro" id="IPR015424">
    <property type="entry name" value="PyrdxlP-dep_Trfase"/>
</dbReference>
<feature type="non-terminal residue" evidence="8">
    <location>
        <position position="388"/>
    </location>
</feature>
<evidence type="ECO:0000256" key="1">
    <source>
        <dbReference type="ARBA" id="ARBA00001933"/>
    </source>
</evidence>
<keyword evidence="4" id="KW-0808">Transferase</keyword>
<comment type="similarity">
    <text evidence="2 7">Belongs to the class-III pyridoxal-phosphate-dependent aminotransferase family.</text>
</comment>
<dbReference type="FunFam" id="3.40.640.10:FF:000073">
    <property type="entry name" value="Probable 4-aminobutyrate aminotransferase"/>
    <property type="match status" value="1"/>
</dbReference>
<sequence length="388" mass="43314">DPAFTRLYQSVALAQTQLTEPKRPCVVTPEVPGPKSRQLTAQLNSYQNTDAVHFFVDYERSHGNYVVDVDGNCLLDIFTQISSLPLGYNHPSIIEATTKPENLLCCLLNTLGTLINRPALGSYPPADFVDRLVTSLMSVSKRNRQLRGSRSYSEEELRSSLMNQTPGSPKLSFLSFTNAFHGRGMGALGMSHAKWFHKLDFPAPDWPIARFPQLQYPLEEFTRENQEEEQRCLDQVRELIETWAKRGEPVAGVCVEPIQAEGGDNHASAAFFQGLQDICAETGAYLMLDEVQTGGGASGRFWAHEHFELRRSPDVVTFSKKLLSGGFFFTEELRPTEGYRIYNTWVGDPVRLILLEQVLKTIQDGGLLANAEHVGQHLLDGLKALQVG</sequence>
<dbReference type="PANTHER" id="PTHR43206:SF1">
    <property type="entry name" value="4-AMINOBUTYRATE AMINOTRANSFERASE, MITOCHONDRIAL"/>
    <property type="match status" value="1"/>
</dbReference>
<evidence type="ECO:0000256" key="5">
    <source>
        <dbReference type="ARBA" id="ARBA00022898"/>
    </source>
</evidence>
<dbReference type="GO" id="GO:0005739">
    <property type="term" value="C:mitochondrion"/>
    <property type="evidence" value="ECO:0007669"/>
    <property type="project" value="TreeGrafter"/>
</dbReference>
<dbReference type="PANTHER" id="PTHR43206">
    <property type="entry name" value="AMINOTRANSFERASE"/>
    <property type="match status" value="1"/>
</dbReference>
<feature type="non-terminal residue" evidence="8">
    <location>
        <position position="1"/>
    </location>
</feature>
<reference evidence="8 9" key="1">
    <citation type="submission" date="2019-01" db="EMBL/GenBank/DDBJ databases">
        <title>A draft genome assembly of the solar-powered sea slug Elysia chlorotica.</title>
        <authorList>
            <person name="Cai H."/>
            <person name="Li Q."/>
            <person name="Fang X."/>
            <person name="Li J."/>
            <person name="Curtis N.E."/>
            <person name="Altenburger A."/>
            <person name="Shibata T."/>
            <person name="Feng M."/>
            <person name="Maeda T."/>
            <person name="Schwartz J.A."/>
            <person name="Shigenobu S."/>
            <person name="Lundholm N."/>
            <person name="Nishiyama T."/>
            <person name="Yang H."/>
            <person name="Hasebe M."/>
            <person name="Li S."/>
            <person name="Pierce S.K."/>
            <person name="Wang J."/>
        </authorList>
    </citation>
    <scope>NUCLEOTIDE SEQUENCE [LARGE SCALE GENOMIC DNA]</scope>
    <source>
        <strain evidence="8">EC2010</strain>
        <tissue evidence="8">Whole organism of an adult</tissue>
    </source>
</reference>
<keyword evidence="5 7" id="KW-0663">Pyridoxal phosphate</keyword>
<evidence type="ECO:0008006" key="10">
    <source>
        <dbReference type="Google" id="ProtNLM"/>
    </source>
</evidence>
<dbReference type="InterPro" id="IPR049704">
    <property type="entry name" value="Aminotrans_3_PPA_site"/>
</dbReference>
<evidence type="ECO:0000313" key="9">
    <source>
        <dbReference type="Proteomes" id="UP000271974"/>
    </source>
</evidence>
<dbReference type="PROSITE" id="PS00600">
    <property type="entry name" value="AA_TRANSFER_CLASS_3"/>
    <property type="match status" value="1"/>
</dbReference>
<accession>A0A433T8K0</accession>
<name>A0A433T8K0_ELYCH</name>
<comment type="caution">
    <text evidence="8">The sequence shown here is derived from an EMBL/GenBank/DDBJ whole genome shotgun (WGS) entry which is preliminary data.</text>
</comment>
<dbReference type="Pfam" id="PF00202">
    <property type="entry name" value="Aminotran_3"/>
    <property type="match status" value="1"/>
</dbReference>
<dbReference type="GO" id="GO:0030170">
    <property type="term" value="F:pyridoxal phosphate binding"/>
    <property type="evidence" value="ECO:0007669"/>
    <property type="project" value="InterPro"/>
</dbReference>
<dbReference type="OrthoDB" id="5419315at2759"/>
<comment type="catalytic activity">
    <reaction evidence="6">
        <text>4-aminobutanoate + 2-oxoglutarate = succinate semialdehyde + L-glutamate</text>
        <dbReference type="Rhea" id="RHEA:23352"/>
        <dbReference type="ChEBI" id="CHEBI:16810"/>
        <dbReference type="ChEBI" id="CHEBI:29985"/>
        <dbReference type="ChEBI" id="CHEBI:57706"/>
        <dbReference type="ChEBI" id="CHEBI:59888"/>
        <dbReference type="EC" id="2.6.1.19"/>
    </reaction>
</comment>
<keyword evidence="3" id="KW-0032">Aminotransferase</keyword>
<evidence type="ECO:0000256" key="6">
    <source>
        <dbReference type="ARBA" id="ARBA00048021"/>
    </source>
</evidence>
<dbReference type="EMBL" id="RQTK01000551">
    <property type="protein sequence ID" value="RUS77804.1"/>
    <property type="molecule type" value="Genomic_DNA"/>
</dbReference>
<dbReference type="Proteomes" id="UP000271974">
    <property type="component" value="Unassembled WGS sequence"/>
</dbReference>
<dbReference type="GO" id="GO:0034386">
    <property type="term" value="F:4-aminobutyrate:2-oxoglutarate transaminase activity"/>
    <property type="evidence" value="ECO:0007669"/>
    <property type="project" value="UniProtKB-EC"/>
</dbReference>
<keyword evidence="9" id="KW-1185">Reference proteome</keyword>
<dbReference type="InterPro" id="IPR005814">
    <property type="entry name" value="Aminotrans_3"/>
</dbReference>
<proteinExistence type="inferred from homology"/>
<gene>
    <name evidence="8" type="ORF">EGW08_014443</name>
</gene>
<dbReference type="InterPro" id="IPR015422">
    <property type="entry name" value="PyrdxlP-dep_Trfase_small"/>
</dbReference>
<organism evidence="8 9">
    <name type="scientific">Elysia chlorotica</name>
    <name type="common">Eastern emerald elysia</name>
    <name type="synonym">Sea slug</name>
    <dbReference type="NCBI Taxonomy" id="188477"/>
    <lineage>
        <taxon>Eukaryota</taxon>
        <taxon>Metazoa</taxon>
        <taxon>Spiralia</taxon>
        <taxon>Lophotrochozoa</taxon>
        <taxon>Mollusca</taxon>
        <taxon>Gastropoda</taxon>
        <taxon>Heterobranchia</taxon>
        <taxon>Euthyneura</taxon>
        <taxon>Panpulmonata</taxon>
        <taxon>Sacoglossa</taxon>
        <taxon>Placobranchoidea</taxon>
        <taxon>Plakobranchidae</taxon>
        <taxon>Elysia</taxon>
    </lineage>
</organism>
<evidence type="ECO:0000256" key="3">
    <source>
        <dbReference type="ARBA" id="ARBA00022576"/>
    </source>
</evidence>
<evidence type="ECO:0000256" key="4">
    <source>
        <dbReference type="ARBA" id="ARBA00022679"/>
    </source>
</evidence>
<dbReference type="SUPFAM" id="SSF53383">
    <property type="entry name" value="PLP-dependent transferases"/>
    <property type="match status" value="1"/>
</dbReference>
<dbReference type="AlphaFoldDB" id="A0A433T8K0"/>
<evidence type="ECO:0000256" key="2">
    <source>
        <dbReference type="ARBA" id="ARBA00008954"/>
    </source>
</evidence>
<comment type="cofactor">
    <cofactor evidence="1">
        <name>pyridoxal 5'-phosphate</name>
        <dbReference type="ChEBI" id="CHEBI:597326"/>
    </cofactor>
</comment>
<protein>
    <recommendedName>
        <fullName evidence="10">Gamma-amino-N-butyrate transaminase</fullName>
    </recommendedName>
</protein>
<evidence type="ECO:0000313" key="8">
    <source>
        <dbReference type="EMBL" id="RUS77804.1"/>
    </source>
</evidence>
<evidence type="ECO:0000256" key="7">
    <source>
        <dbReference type="RuleBase" id="RU003560"/>
    </source>
</evidence>
<dbReference type="STRING" id="188477.A0A433T8K0"/>
<dbReference type="GO" id="GO:0009450">
    <property type="term" value="P:gamma-aminobutyric acid catabolic process"/>
    <property type="evidence" value="ECO:0007669"/>
    <property type="project" value="TreeGrafter"/>
</dbReference>
<dbReference type="Gene3D" id="3.40.640.10">
    <property type="entry name" value="Type I PLP-dependent aspartate aminotransferase-like (Major domain)"/>
    <property type="match status" value="1"/>
</dbReference>
<dbReference type="PIRSF" id="PIRSF000521">
    <property type="entry name" value="Transaminase_4ab_Lys_Orn"/>
    <property type="match status" value="1"/>
</dbReference>
<dbReference type="InterPro" id="IPR015421">
    <property type="entry name" value="PyrdxlP-dep_Trfase_major"/>
</dbReference>